<dbReference type="PROSITE" id="PS50293">
    <property type="entry name" value="TPR_REGION"/>
    <property type="match status" value="2"/>
</dbReference>
<feature type="compositionally biased region" description="Acidic residues" evidence="4">
    <location>
        <begin position="754"/>
        <end position="772"/>
    </location>
</feature>
<proteinExistence type="predicted"/>
<evidence type="ECO:0000313" key="7">
    <source>
        <dbReference type="Proteomes" id="UP000663856"/>
    </source>
</evidence>
<dbReference type="PANTHER" id="PTHR45641">
    <property type="entry name" value="TETRATRICOPEPTIDE REPEAT PROTEIN (AFU_ORTHOLOGUE AFUA_6G03870)"/>
    <property type="match status" value="1"/>
</dbReference>
<feature type="repeat" description="TPR" evidence="3">
    <location>
        <begin position="980"/>
        <end position="1013"/>
    </location>
</feature>
<dbReference type="InterPro" id="IPR019734">
    <property type="entry name" value="TPR_rpt"/>
</dbReference>
<evidence type="ECO:0000256" key="1">
    <source>
        <dbReference type="ARBA" id="ARBA00022737"/>
    </source>
</evidence>
<sequence length="1282" mass="147502">MTFSLPTDTLYLRGDPFYRIVDEFCGSEALELLRFQLIDSSMDLLEINDVFSILQMESDRTVALKELLGVSGKDQVGNYSFFVMPGIRLKIAKFIRLLRSLLPSTNSSSQSTIKTSTISSDLLQQYPFLNDLIYCLESNLLNDLTLDIISNMISNLVHSKNLFRYKQSVKDFAACLYILGGRTVVEFIRLNIPGFIPSLPSLRPMLQSSKYHFIEGVFQYDHLADFIKPFNCKYAFCGEDSTSVVPKVSYDTLSDCFVGFTLPLKHGFPCPRYFSTNSFGELENWYNEVDVSFNINVHIIQGLFSIGQTSPPPFLLGAYGTNSKYTALDVLKRWINIFDLCMAQNLRILGFSTDCDTRYMKAMRDSMGFFSKFETGFENHPDHFEISMLQNTSWFFLKPHQLFVCLQDGVHLCTKLRNRLLAANVVLLMGEQYASVSYLIELIENCSKIDHGLVISDVYPKDKQNFASCVKISSNGVLNVLKKIQNSEATQVYLQIIQFIRFAYVDKSPNIIDRLYYAWCAVFIVRMWSAWIESTRIADLKEKISQLFLTDSNSITSKSKLFITIPALFSIELNAHSLTYLALLVADQQITEEALNISLFNSQMCEATFRAARSMSGPFSSVVNFSIHEFLQRVEKLAVLQRIKCSSDSNENSIVFPKHHKQHRQTFSSLSTSVMTTPITEKLLEDTVFSAFINASEILSKCKLSILDLDGKMISFEEVNQLAFKKLARSTCESSKKKNTESKNENEAAVARTEDEDEDKDKEEQEEEENDDDERRSSKNHAVDESDDSISINEFDLDILPDVSSSTIHGMRIFDSINQCQSTSFFPVDINGVKKFMHKQTANCNTRKDHLNIASVDQNIGDIYYKIGQFDKAFDYFKEAIDIQSELLSENHVDLAKSFNSMAAIYCQKENYAEALDYCKKAHDIQTNFLPKNHPDLAATYINYGTINLKSNKYSEALKYYEDSLEIMLTLYKDDHCDLQSTYDAIGEIYLSIENYEKSIEYYEKALKIQLKMLPQTENEVRLAFSCLGSAYSKQGNYSESIKNFEKALQIRSKSENQLETASIFSSMGFNYQNQRNYSEALRYYEKTIEIHSNLLTTFYRSQAVTNNNIGNVYFDQNKYPEALEYFKISLNMQMKYFETKYDNAIINYKKALEIQTNNPSLNHDKFAKTFYYIGYTFYEQENSADALDYFNKALEIQLKYTDIHSEDLSITYNNIAGVYSRDKNYDKAIFNANESMKYCPKNHELSIASYDIIGTIYLEQKQFHRYWVQISKKKSRRKNLE</sequence>
<feature type="repeat" description="TPR" evidence="3">
    <location>
        <begin position="938"/>
        <end position="971"/>
    </location>
</feature>
<feature type="repeat" description="TPR" evidence="3">
    <location>
        <begin position="1168"/>
        <end position="1201"/>
    </location>
</feature>
<dbReference type="Pfam" id="PF13374">
    <property type="entry name" value="TPR_10"/>
    <property type="match status" value="2"/>
</dbReference>
<keyword evidence="1" id="KW-0677">Repeat</keyword>
<feature type="region of interest" description="Disordered" evidence="4">
    <location>
        <begin position="734"/>
        <end position="786"/>
    </location>
</feature>
<evidence type="ECO:0000259" key="5">
    <source>
        <dbReference type="Pfam" id="PF10516"/>
    </source>
</evidence>
<evidence type="ECO:0000313" key="6">
    <source>
        <dbReference type="EMBL" id="CAF1930659.1"/>
    </source>
</evidence>
<dbReference type="Pfam" id="PF10516">
    <property type="entry name" value="SHNi-TPR"/>
    <property type="match status" value="1"/>
</dbReference>
<protein>
    <recommendedName>
        <fullName evidence="5">Tetratricopeptide SHNi-TPR domain-containing protein</fullName>
    </recommendedName>
</protein>
<feature type="compositionally biased region" description="Basic and acidic residues" evidence="4">
    <location>
        <begin position="773"/>
        <end position="784"/>
    </location>
</feature>
<dbReference type="Gene3D" id="1.25.40.10">
    <property type="entry name" value="Tetratricopeptide repeat domain"/>
    <property type="match status" value="3"/>
</dbReference>
<dbReference type="PANTHER" id="PTHR45641:SF1">
    <property type="entry name" value="AAA+ ATPASE DOMAIN-CONTAINING PROTEIN"/>
    <property type="match status" value="1"/>
</dbReference>
<name>A0A816L3Q8_9BILA</name>
<evidence type="ECO:0000256" key="4">
    <source>
        <dbReference type="SAM" id="MobiDB-lite"/>
    </source>
</evidence>
<feature type="domain" description="Tetratricopeptide SHNi-TPR" evidence="5">
    <location>
        <begin position="982"/>
        <end position="1017"/>
    </location>
</feature>
<feature type="repeat" description="TPR" evidence="3">
    <location>
        <begin position="1022"/>
        <end position="1055"/>
    </location>
</feature>
<dbReference type="PROSITE" id="PS50005">
    <property type="entry name" value="TPR"/>
    <property type="match status" value="7"/>
</dbReference>
<evidence type="ECO:0000256" key="2">
    <source>
        <dbReference type="ARBA" id="ARBA00022803"/>
    </source>
</evidence>
<dbReference type="Proteomes" id="UP000663856">
    <property type="component" value="Unassembled WGS sequence"/>
</dbReference>
<dbReference type="InterPro" id="IPR011990">
    <property type="entry name" value="TPR-like_helical_dom_sf"/>
</dbReference>
<feature type="repeat" description="TPR" evidence="3">
    <location>
        <begin position="1062"/>
        <end position="1095"/>
    </location>
</feature>
<dbReference type="InterPro" id="IPR019544">
    <property type="entry name" value="Tetratricopeptide_SHNi-TPR_dom"/>
</dbReference>
<organism evidence="6 7">
    <name type="scientific">Rotaria magnacalcarata</name>
    <dbReference type="NCBI Taxonomy" id="392030"/>
    <lineage>
        <taxon>Eukaryota</taxon>
        <taxon>Metazoa</taxon>
        <taxon>Spiralia</taxon>
        <taxon>Gnathifera</taxon>
        <taxon>Rotifera</taxon>
        <taxon>Eurotatoria</taxon>
        <taxon>Bdelloidea</taxon>
        <taxon>Philodinida</taxon>
        <taxon>Philodinidae</taxon>
        <taxon>Rotaria</taxon>
    </lineage>
</organism>
<keyword evidence="2 3" id="KW-0802">TPR repeat</keyword>
<dbReference type="Pfam" id="PF13424">
    <property type="entry name" value="TPR_12"/>
    <property type="match status" value="3"/>
</dbReference>
<dbReference type="SMART" id="SM00028">
    <property type="entry name" value="TPR"/>
    <property type="match status" value="9"/>
</dbReference>
<feature type="repeat" description="TPR" evidence="3">
    <location>
        <begin position="1104"/>
        <end position="1137"/>
    </location>
</feature>
<dbReference type="SUPFAM" id="SSF48452">
    <property type="entry name" value="TPR-like"/>
    <property type="match status" value="3"/>
</dbReference>
<gene>
    <name evidence="6" type="ORF">WKI299_LOCUS498</name>
</gene>
<reference evidence="6" key="1">
    <citation type="submission" date="2021-02" db="EMBL/GenBank/DDBJ databases">
        <authorList>
            <person name="Nowell W R."/>
        </authorList>
    </citation>
    <scope>NUCLEOTIDE SEQUENCE</scope>
</reference>
<dbReference type="EMBL" id="CAJNRF010000031">
    <property type="protein sequence ID" value="CAF1930659.1"/>
    <property type="molecule type" value="Genomic_DNA"/>
</dbReference>
<evidence type="ECO:0000256" key="3">
    <source>
        <dbReference type="PROSITE-ProRule" id="PRU00339"/>
    </source>
</evidence>
<feature type="compositionally biased region" description="Basic and acidic residues" evidence="4">
    <location>
        <begin position="734"/>
        <end position="746"/>
    </location>
</feature>
<accession>A0A816L3Q8</accession>
<feature type="repeat" description="TPR" evidence="3">
    <location>
        <begin position="854"/>
        <end position="887"/>
    </location>
</feature>
<comment type="caution">
    <text evidence="6">The sequence shown here is derived from an EMBL/GenBank/DDBJ whole genome shotgun (WGS) entry which is preliminary data.</text>
</comment>